<proteinExistence type="predicted"/>
<evidence type="ECO:0000313" key="1">
    <source>
        <dbReference type="EMBL" id="DAE17098.1"/>
    </source>
</evidence>
<dbReference type="EMBL" id="BK015636">
    <property type="protein sequence ID" value="DAE17098.1"/>
    <property type="molecule type" value="Genomic_DNA"/>
</dbReference>
<organism evidence="1">
    <name type="scientific">Siphoviridae sp. ctbvd11</name>
    <dbReference type="NCBI Taxonomy" id="2825567"/>
    <lineage>
        <taxon>Viruses</taxon>
        <taxon>Duplodnaviria</taxon>
        <taxon>Heunggongvirae</taxon>
        <taxon>Uroviricota</taxon>
        <taxon>Caudoviricetes</taxon>
    </lineage>
</organism>
<reference evidence="1" key="1">
    <citation type="journal article" date="2021" name="Proc. Natl. Acad. Sci. U.S.A.">
        <title>A Catalog of Tens of Thousands of Viruses from Human Metagenomes Reveals Hidden Associations with Chronic Diseases.</title>
        <authorList>
            <person name="Tisza M.J."/>
            <person name="Buck C.B."/>
        </authorList>
    </citation>
    <scope>NUCLEOTIDE SEQUENCE</scope>
    <source>
        <strain evidence="1">Ctbvd11</strain>
    </source>
</reference>
<protein>
    <submittedName>
        <fullName evidence="1">Uncharacterized protein</fullName>
    </submittedName>
</protein>
<accession>A0A8S5QDT2</accession>
<sequence length="192" mass="20812">MAETVTCPEIKDILSENECLENFGGLGVNVYVFIKSDLAAPLEPEAGKNTYAALTAASFKKGKGLFKFECQDGGQGHTWENLGYRKGFKQTLDYVLESVSADSAYVTRGLNNLKCGYIIEDGKTSILVYDKQHDFKYDSGNIKGDTGKKPEDDRMVTLSGSLSPTTYGRYEISAPESGWDSLCNGAGTAGEV</sequence>
<name>A0A8S5QDT2_9CAUD</name>